<feature type="transmembrane region" description="Helical" evidence="1">
    <location>
        <begin position="55"/>
        <end position="78"/>
    </location>
</feature>
<gene>
    <name evidence="2" type="ORF">D3F03_14215</name>
</gene>
<keyword evidence="1" id="KW-0812">Transmembrane</keyword>
<protein>
    <submittedName>
        <fullName evidence="2">NnrS family protein</fullName>
    </submittedName>
</protein>
<dbReference type="AlphaFoldDB" id="A0A398C358"/>
<dbReference type="Pfam" id="PF05940">
    <property type="entry name" value="NnrS"/>
    <property type="match status" value="1"/>
</dbReference>
<feature type="transmembrane region" description="Helical" evidence="1">
    <location>
        <begin position="179"/>
        <end position="199"/>
    </location>
</feature>
<dbReference type="OrthoDB" id="9770040at2"/>
<feature type="transmembrane region" description="Helical" evidence="1">
    <location>
        <begin position="314"/>
        <end position="336"/>
    </location>
</feature>
<dbReference type="InterPro" id="IPR010266">
    <property type="entry name" value="NnrS"/>
</dbReference>
<name>A0A398C358_9BURK</name>
<feature type="transmembrane region" description="Helical" evidence="1">
    <location>
        <begin position="90"/>
        <end position="108"/>
    </location>
</feature>
<feature type="transmembrane region" description="Helical" evidence="1">
    <location>
        <begin position="220"/>
        <end position="243"/>
    </location>
</feature>
<keyword evidence="1" id="KW-0472">Membrane</keyword>
<accession>A0A398C358</accession>
<feature type="transmembrane region" description="Helical" evidence="1">
    <location>
        <begin position="114"/>
        <end position="140"/>
    </location>
</feature>
<evidence type="ECO:0000313" key="2">
    <source>
        <dbReference type="EMBL" id="RID97495.1"/>
    </source>
</evidence>
<feature type="transmembrane region" description="Helical" evidence="1">
    <location>
        <begin position="375"/>
        <end position="397"/>
    </location>
</feature>
<feature type="transmembrane region" description="Helical" evidence="1">
    <location>
        <begin position="152"/>
        <end position="173"/>
    </location>
</feature>
<reference evidence="2 3" key="1">
    <citation type="submission" date="2018-09" db="EMBL/GenBank/DDBJ databases">
        <title>Draft genome of Simplicispira sp. NY-02.</title>
        <authorList>
            <person name="Im W.T."/>
        </authorList>
    </citation>
    <scope>NUCLEOTIDE SEQUENCE [LARGE SCALE GENOMIC DNA]</scope>
    <source>
        <strain evidence="2 3">NY-02</strain>
    </source>
</reference>
<evidence type="ECO:0000313" key="3">
    <source>
        <dbReference type="Proteomes" id="UP000266302"/>
    </source>
</evidence>
<evidence type="ECO:0000256" key="1">
    <source>
        <dbReference type="SAM" id="Phobius"/>
    </source>
</evidence>
<feature type="transmembrane region" description="Helical" evidence="1">
    <location>
        <begin position="282"/>
        <end position="302"/>
    </location>
</feature>
<dbReference type="Proteomes" id="UP000266302">
    <property type="component" value="Unassembled WGS sequence"/>
</dbReference>
<keyword evidence="3" id="KW-1185">Reference proteome</keyword>
<keyword evidence="1" id="KW-1133">Transmembrane helix</keyword>
<sequence>MDLRWHPRHLLLAPHRLAFFLAMVLLAASGLWWAWLQVSQLSNVAVHAGAVPVSLTHAALMVFGFFPLFFSGFLFTAGPKWLRVEPRPVRVLRAPLTLLAGGWLVWLGGAHASRAAACAGAVLACTAMAWISVSFWRLLLCSRAQDQKHARMVGVAFVVGTSCAAGLAASVALGEWGLARQFVLSALWGFAALVFVTVAHRMLPFFSPPGPDEGHPWGALALLAGAAGFEALAVWVDAVLAAATEWVGAWTLLHGVLELALGGVLLWRAWGWAKRQSLHNRLLRMFYLGFAWLGLAFVLHGVARGAALLGHPQWQLGALHALTMGCLASLMLAMVTRVSCGNSGRSQVADSVLWALFNLLQLATVLRVAAALGGAAAPALLALAAMLWATISLVWALRLGSWYGRLRPDGRAG</sequence>
<comment type="caution">
    <text evidence="2">The sequence shown here is derived from an EMBL/GenBank/DDBJ whole genome shotgun (WGS) entry which is preliminary data.</text>
</comment>
<feature type="transmembrane region" description="Helical" evidence="1">
    <location>
        <begin position="348"/>
        <end position="369"/>
    </location>
</feature>
<proteinExistence type="predicted"/>
<feature type="transmembrane region" description="Helical" evidence="1">
    <location>
        <begin position="17"/>
        <end position="35"/>
    </location>
</feature>
<organism evidence="2 3">
    <name type="scientific">Simplicispira hankyongi</name>
    <dbReference type="NCBI Taxonomy" id="2315688"/>
    <lineage>
        <taxon>Bacteria</taxon>
        <taxon>Pseudomonadati</taxon>
        <taxon>Pseudomonadota</taxon>
        <taxon>Betaproteobacteria</taxon>
        <taxon>Burkholderiales</taxon>
        <taxon>Comamonadaceae</taxon>
        <taxon>Simplicispira</taxon>
    </lineage>
</organism>
<dbReference type="EMBL" id="QXJC01000007">
    <property type="protein sequence ID" value="RID97495.1"/>
    <property type="molecule type" value="Genomic_DNA"/>
</dbReference>
<feature type="transmembrane region" description="Helical" evidence="1">
    <location>
        <begin position="249"/>
        <end position="270"/>
    </location>
</feature>